<dbReference type="RefSeq" id="WP_204516901.1">
    <property type="nucleotide sequence ID" value="NZ_BAABIN010000015.1"/>
</dbReference>
<evidence type="ECO:0000313" key="3">
    <source>
        <dbReference type="Proteomes" id="UP000717624"/>
    </source>
</evidence>
<gene>
    <name evidence="2" type="ORF">JOD01_000764</name>
</gene>
<evidence type="ECO:0000259" key="1">
    <source>
        <dbReference type="Pfam" id="PF23451"/>
    </source>
</evidence>
<dbReference type="Proteomes" id="UP000717624">
    <property type="component" value="Unassembled WGS sequence"/>
</dbReference>
<dbReference type="InterPro" id="IPR056572">
    <property type="entry name" value="Zn_ribbon_PaaD"/>
</dbReference>
<sequence length="61" mass="6700">MSIKGDSQPECPFCGGTEVGRIARFGTAQLVSQYYCQTCKSVFEFIRWQIKDGDASEGGSE</sequence>
<keyword evidence="2" id="KW-0689">Ribosomal protein</keyword>
<reference evidence="2" key="1">
    <citation type="submission" date="2021-01" db="EMBL/GenBank/DDBJ databases">
        <title>Genomic Encyclopedia of Type Strains, Phase IV (KMG-IV): sequencing the most valuable type-strain genomes for metagenomic binning, comparative biology and taxonomic classification.</title>
        <authorList>
            <person name="Goeker M."/>
        </authorList>
    </citation>
    <scope>NUCLEOTIDE SEQUENCE</scope>
    <source>
        <strain evidence="2">DSM 25523</strain>
    </source>
</reference>
<comment type="caution">
    <text evidence="2">The sequence shown here is derived from an EMBL/GenBank/DDBJ whole genome shotgun (WGS) entry which is preliminary data.</text>
</comment>
<proteinExistence type="predicted"/>
<dbReference type="GO" id="GO:0005840">
    <property type="term" value="C:ribosome"/>
    <property type="evidence" value="ECO:0007669"/>
    <property type="project" value="UniProtKB-KW"/>
</dbReference>
<feature type="domain" description="PaaD zinc beta ribbon" evidence="1">
    <location>
        <begin position="5"/>
        <end position="45"/>
    </location>
</feature>
<protein>
    <submittedName>
        <fullName evidence="2">Ribosomal protein L37AE/L43A</fullName>
    </submittedName>
</protein>
<keyword evidence="2" id="KW-0687">Ribonucleoprotein</keyword>
<organism evidence="2 3">
    <name type="scientific">Brevibacillus fulvus</name>
    <dbReference type="NCBI Taxonomy" id="1125967"/>
    <lineage>
        <taxon>Bacteria</taxon>
        <taxon>Bacillati</taxon>
        <taxon>Bacillota</taxon>
        <taxon>Bacilli</taxon>
        <taxon>Bacillales</taxon>
        <taxon>Paenibacillaceae</taxon>
        <taxon>Brevibacillus</taxon>
    </lineage>
</organism>
<keyword evidence="3" id="KW-1185">Reference proteome</keyword>
<name>A0A938XWF1_9BACL</name>
<dbReference type="AlphaFoldDB" id="A0A938XWF1"/>
<accession>A0A938XWF1</accession>
<dbReference type="EMBL" id="JAFBEB010000002">
    <property type="protein sequence ID" value="MBM7589166.1"/>
    <property type="molecule type" value="Genomic_DNA"/>
</dbReference>
<dbReference type="Pfam" id="PF23451">
    <property type="entry name" value="Zn_ribbon_PaaD"/>
    <property type="match status" value="1"/>
</dbReference>
<evidence type="ECO:0000313" key="2">
    <source>
        <dbReference type="EMBL" id="MBM7589166.1"/>
    </source>
</evidence>